<organism evidence="2 3">
    <name type="scientific">Araneus ventricosus</name>
    <name type="common">Orbweaver spider</name>
    <name type="synonym">Epeira ventricosa</name>
    <dbReference type="NCBI Taxonomy" id="182803"/>
    <lineage>
        <taxon>Eukaryota</taxon>
        <taxon>Metazoa</taxon>
        <taxon>Ecdysozoa</taxon>
        <taxon>Arthropoda</taxon>
        <taxon>Chelicerata</taxon>
        <taxon>Arachnida</taxon>
        <taxon>Araneae</taxon>
        <taxon>Araneomorphae</taxon>
        <taxon>Entelegynae</taxon>
        <taxon>Araneoidea</taxon>
        <taxon>Araneidae</taxon>
        <taxon>Araneus</taxon>
    </lineage>
</organism>
<dbReference type="Proteomes" id="UP000499080">
    <property type="component" value="Unassembled WGS sequence"/>
</dbReference>
<protein>
    <recommendedName>
        <fullName evidence="4">Granulins</fullName>
    </recommendedName>
</protein>
<evidence type="ECO:0008006" key="4">
    <source>
        <dbReference type="Google" id="ProtNLM"/>
    </source>
</evidence>
<feature type="signal peptide" evidence="1">
    <location>
        <begin position="1"/>
        <end position="16"/>
    </location>
</feature>
<dbReference type="EMBL" id="BGPR01001275">
    <property type="protein sequence ID" value="GBM49876.1"/>
    <property type="molecule type" value="Genomic_DNA"/>
</dbReference>
<sequence length="204" mass="21943">MKAFILLIFVPSIISADTPCPNSKITCPEDKQCCEVDGVYSCCDPEDDQDIPEIRKKVFPGVEIMSADVFENGSFSVNESTLQFGLMCDLFCSGTCCEAGCCSYSRATCCKDGCCPETSTCCSDNRCCPNLTQCCRRGCCPKMSTCCGSGCCAYGTICCGSWCCPEGDRCGPSFETCINKGATIFSDIAVLLWLAVSLLVSHHF</sequence>
<gene>
    <name evidence="2" type="ORF">AVEN_92143_1</name>
</gene>
<dbReference type="OrthoDB" id="6426447at2759"/>
<evidence type="ECO:0000313" key="3">
    <source>
        <dbReference type="Proteomes" id="UP000499080"/>
    </source>
</evidence>
<keyword evidence="1" id="KW-0732">Signal</keyword>
<reference evidence="2 3" key="1">
    <citation type="journal article" date="2019" name="Sci. Rep.">
        <title>Orb-weaving spider Araneus ventricosus genome elucidates the spidroin gene catalogue.</title>
        <authorList>
            <person name="Kono N."/>
            <person name="Nakamura H."/>
            <person name="Ohtoshi R."/>
            <person name="Moran D.A.P."/>
            <person name="Shinohara A."/>
            <person name="Yoshida Y."/>
            <person name="Fujiwara M."/>
            <person name="Mori M."/>
            <person name="Tomita M."/>
            <person name="Arakawa K."/>
        </authorList>
    </citation>
    <scope>NUCLEOTIDE SEQUENCE [LARGE SCALE GENOMIC DNA]</scope>
</reference>
<accession>A0A4Y2GAQ8</accession>
<name>A0A4Y2GAQ8_ARAVE</name>
<comment type="caution">
    <text evidence="2">The sequence shown here is derived from an EMBL/GenBank/DDBJ whole genome shotgun (WGS) entry which is preliminary data.</text>
</comment>
<evidence type="ECO:0000256" key="1">
    <source>
        <dbReference type="SAM" id="SignalP"/>
    </source>
</evidence>
<keyword evidence="3" id="KW-1185">Reference proteome</keyword>
<dbReference type="AlphaFoldDB" id="A0A4Y2GAQ8"/>
<evidence type="ECO:0000313" key="2">
    <source>
        <dbReference type="EMBL" id="GBM49876.1"/>
    </source>
</evidence>
<feature type="chain" id="PRO_5021217967" description="Granulins" evidence="1">
    <location>
        <begin position="17"/>
        <end position="204"/>
    </location>
</feature>
<proteinExistence type="predicted"/>